<reference evidence="2 3" key="1">
    <citation type="submission" date="2019-03" db="EMBL/GenBank/DDBJ databases">
        <title>Genomic Encyclopedia of Type Strains, Phase IV (KMG-IV): sequencing the most valuable type-strain genomes for metagenomic binning, comparative biology and taxonomic classification.</title>
        <authorList>
            <person name="Goeker M."/>
        </authorList>
    </citation>
    <scope>NUCLEOTIDE SEQUENCE [LARGE SCALE GENOMIC DNA]</scope>
    <source>
        <strain evidence="2 3">DSM 25488</strain>
    </source>
</reference>
<evidence type="ECO:0000313" key="3">
    <source>
        <dbReference type="Proteomes" id="UP000295724"/>
    </source>
</evidence>
<organism evidence="2 3">
    <name type="scientific">Marinicella litoralis</name>
    <dbReference type="NCBI Taxonomy" id="644220"/>
    <lineage>
        <taxon>Bacteria</taxon>
        <taxon>Pseudomonadati</taxon>
        <taxon>Pseudomonadota</taxon>
        <taxon>Gammaproteobacteria</taxon>
        <taxon>Lysobacterales</taxon>
        <taxon>Marinicellaceae</taxon>
        <taxon>Marinicella</taxon>
    </lineage>
</organism>
<comment type="caution">
    <text evidence="2">The sequence shown here is derived from an EMBL/GenBank/DDBJ whole genome shotgun (WGS) entry which is preliminary data.</text>
</comment>
<accession>A0A4R6XJJ7</accession>
<dbReference type="RefSeq" id="WP_099019487.1">
    <property type="nucleotide sequence ID" value="NZ_NIHB01000003.1"/>
</dbReference>
<dbReference type="InterPro" id="IPR001753">
    <property type="entry name" value="Enoyl-CoA_hydra/iso"/>
</dbReference>
<keyword evidence="3" id="KW-1185">Reference proteome</keyword>
<dbReference type="EMBL" id="SNZB01000005">
    <property type="protein sequence ID" value="TDR18529.1"/>
    <property type="molecule type" value="Genomic_DNA"/>
</dbReference>
<comment type="similarity">
    <text evidence="1">Belongs to the enoyl-CoA hydratase/isomerase family.</text>
</comment>
<sequence>MFNSYQTIQLKKDKSGVAYVTMNRPEVHNAFNAEMIAELTACYKKLNDDKDVHVIVLQANGRSFSAGADVHWMKSMAQASEEENKKDSEKLAALMRTINFNAKATIAKIQGLALGGGVGLACCCDLVVAENRAKFGLTETKLGLVPAVISPYVIDAIGTRKARRYFQTAEIFGAEQAKLIGIVSEVLADEDMDEWVENQLSLLKSTGPNAKEISKKLVMSVVGRTLPQQKKIDEYTTQVIAAVRVSVEGQKGLNAFLNKEKVSW</sequence>
<dbReference type="PANTHER" id="PTHR42964:SF1">
    <property type="entry name" value="POLYKETIDE BIOSYNTHESIS ENOYL-COA HYDRATASE PKSH-RELATED"/>
    <property type="match status" value="1"/>
</dbReference>
<dbReference type="CDD" id="cd06558">
    <property type="entry name" value="crotonase-like"/>
    <property type="match status" value="1"/>
</dbReference>
<gene>
    <name evidence="2" type="ORF">C8D91_2449</name>
</gene>
<dbReference type="SUPFAM" id="SSF52096">
    <property type="entry name" value="ClpP/crotonase"/>
    <property type="match status" value="1"/>
</dbReference>
<dbReference type="InterPro" id="IPR051683">
    <property type="entry name" value="Enoyl-CoA_Hydratase/Isomerase"/>
</dbReference>
<dbReference type="PANTHER" id="PTHR42964">
    <property type="entry name" value="ENOYL-COA HYDRATASE"/>
    <property type="match status" value="1"/>
</dbReference>
<evidence type="ECO:0000256" key="1">
    <source>
        <dbReference type="ARBA" id="ARBA00005254"/>
    </source>
</evidence>
<dbReference type="OrthoDB" id="9807606at2"/>
<name>A0A4R6XJJ7_9GAMM</name>
<dbReference type="Gene3D" id="3.90.226.10">
    <property type="entry name" value="2-enoyl-CoA Hydratase, Chain A, domain 1"/>
    <property type="match status" value="1"/>
</dbReference>
<dbReference type="InterPro" id="IPR014748">
    <property type="entry name" value="Enoyl-CoA_hydra_C"/>
</dbReference>
<protein>
    <submittedName>
        <fullName evidence="2">Methylglutaconyl-CoA hydratase</fullName>
    </submittedName>
</protein>
<proteinExistence type="inferred from homology"/>
<dbReference type="InterPro" id="IPR029045">
    <property type="entry name" value="ClpP/crotonase-like_dom_sf"/>
</dbReference>
<dbReference type="GO" id="GO:0008300">
    <property type="term" value="P:isoprenoid catabolic process"/>
    <property type="evidence" value="ECO:0007669"/>
    <property type="project" value="TreeGrafter"/>
</dbReference>
<dbReference type="AlphaFoldDB" id="A0A4R6XJJ7"/>
<evidence type="ECO:0000313" key="2">
    <source>
        <dbReference type="EMBL" id="TDR18529.1"/>
    </source>
</evidence>
<dbReference type="Pfam" id="PF00378">
    <property type="entry name" value="ECH_1"/>
    <property type="match status" value="1"/>
</dbReference>
<dbReference type="Gene3D" id="1.10.12.10">
    <property type="entry name" value="Lyase 2-enoyl-coa Hydratase, Chain A, domain 2"/>
    <property type="match status" value="1"/>
</dbReference>
<dbReference type="Proteomes" id="UP000295724">
    <property type="component" value="Unassembled WGS sequence"/>
</dbReference>
<dbReference type="GO" id="GO:0003824">
    <property type="term" value="F:catalytic activity"/>
    <property type="evidence" value="ECO:0007669"/>
    <property type="project" value="UniProtKB-ARBA"/>
</dbReference>